<evidence type="ECO:0000313" key="2">
    <source>
        <dbReference type="EMBL" id="KAE8418981.1"/>
    </source>
</evidence>
<dbReference type="EMBL" id="ML735721">
    <property type="protein sequence ID" value="KAE8418981.1"/>
    <property type="molecule type" value="Genomic_DNA"/>
</dbReference>
<dbReference type="InterPro" id="IPR011990">
    <property type="entry name" value="TPR-like_helical_dom_sf"/>
</dbReference>
<name>A0ABQ6WTR8_9EURO</name>
<feature type="coiled-coil region" evidence="1">
    <location>
        <begin position="229"/>
        <end position="256"/>
    </location>
</feature>
<evidence type="ECO:0000256" key="1">
    <source>
        <dbReference type="SAM" id="Coils"/>
    </source>
</evidence>
<dbReference type="Proteomes" id="UP000325395">
    <property type="component" value="Unassembled WGS sequence"/>
</dbReference>
<reference evidence="2 3" key="1">
    <citation type="submission" date="2019-04" db="EMBL/GenBank/DDBJ databases">
        <authorList>
            <consortium name="DOE Joint Genome Institute"/>
            <person name="Mondo S."/>
            <person name="Kjaerbolling I."/>
            <person name="Vesth T."/>
            <person name="Frisvad J.C."/>
            <person name="Nybo J.L."/>
            <person name="Theobald S."/>
            <person name="Kildgaard S."/>
            <person name="Isbrandt T."/>
            <person name="Kuo A."/>
            <person name="Sato A."/>
            <person name="Lyhne E.K."/>
            <person name="Kogle M.E."/>
            <person name="Wiebenga A."/>
            <person name="Kun R.S."/>
            <person name="Lubbers R.J."/>
            <person name="Makela M.R."/>
            <person name="Barry K."/>
            <person name="Chovatia M."/>
            <person name="Clum A."/>
            <person name="Daum C."/>
            <person name="Haridas S."/>
            <person name="He G."/>
            <person name="LaButti K."/>
            <person name="Lipzen A."/>
            <person name="Riley R."/>
            <person name="Salamov A."/>
            <person name="Simmons B.A."/>
            <person name="Magnuson J.K."/>
            <person name="Henrissat B."/>
            <person name="Mortensen U.H."/>
            <person name="Larsen T.O."/>
            <person name="Devries R.P."/>
            <person name="Grigoriev I.V."/>
            <person name="Machida M."/>
            <person name="Baker S.E."/>
            <person name="Andersen M.R."/>
            <person name="Cantor M.N."/>
            <person name="Hua S.X."/>
        </authorList>
    </citation>
    <scope>NUCLEOTIDE SEQUENCE [LARGE SCALE GENOMIC DNA]</scope>
    <source>
        <strain evidence="2 3">CBS 117616</strain>
    </source>
</reference>
<proteinExistence type="predicted"/>
<evidence type="ECO:0000313" key="3">
    <source>
        <dbReference type="Proteomes" id="UP000325395"/>
    </source>
</evidence>
<organism evidence="2 3">
    <name type="scientific">Aspergillus pseudocaelatus</name>
    <dbReference type="NCBI Taxonomy" id="1825620"/>
    <lineage>
        <taxon>Eukaryota</taxon>
        <taxon>Fungi</taxon>
        <taxon>Dikarya</taxon>
        <taxon>Ascomycota</taxon>
        <taxon>Pezizomycotina</taxon>
        <taxon>Eurotiomycetes</taxon>
        <taxon>Eurotiomycetidae</taxon>
        <taxon>Eurotiales</taxon>
        <taxon>Aspergillaceae</taxon>
        <taxon>Aspergillus</taxon>
        <taxon>Aspergillus subgen. Circumdati</taxon>
    </lineage>
</organism>
<protein>
    <submittedName>
        <fullName evidence="2">Uncharacterized protein</fullName>
    </submittedName>
</protein>
<gene>
    <name evidence="2" type="ORF">BDV36DRAFT_294632</name>
</gene>
<accession>A0ABQ6WTR8</accession>
<sequence length="454" mass="51414">MENRFPLPPGTIIFEGHEHTVRILTEGEFIQPSSNGATMRVRPEVQAALSRFSQVDSERWKYLAMKAIVYAYPKDPQLLPAAYTVIDTSFLPFLERNLDEIRLDRLDEDTLEVGIDTCISASNFGDISRKRVAIGHAEKMADQLKCSFITARVQLRKATLARLYPCRAVSSLQDIEMPTVDNRSNAEFGKLILLQARTQMENNDSFGAVYQTLDQFCPNFLRAKLHKYRGSFERAKEALTRSMEALKNRNNKLMIHYYETLCEAGNPSGAIKLLKGDYEELLAKEMGQTGYGRRLTVALGGAYLFKAPVDHDHDSREKARELFESVQWVTEPSIVTMHNYYVTNASLGMIYLLRAEWDMSMTYWDKAYTAARDCFSRVGHAEMVIRYAQTEILHRMGQHSEALVKAADAKKSFRQCGGRQYFFLGQGAAWLDKVNELVREHGRPGIAAGGSDGS</sequence>
<keyword evidence="3" id="KW-1185">Reference proteome</keyword>
<keyword evidence="1" id="KW-0175">Coiled coil</keyword>
<dbReference type="Gene3D" id="1.25.40.10">
    <property type="entry name" value="Tetratricopeptide repeat domain"/>
    <property type="match status" value="1"/>
</dbReference>